<dbReference type="InterPro" id="IPR056123">
    <property type="entry name" value="DUF7706"/>
</dbReference>
<dbReference type="EMBL" id="JWJG01000028">
    <property type="protein sequence ID" value="KIF83044.1"/>
    <property type="molecule type" value="Genomic_DNA"/>
</dbReference>
<dbReference type="Proteomes" id="UP000031572">
    <property type="component" value="Unassembled WGS sequence"/>
</dbReference>
<comment type="caution">
    <text evidence="1">The sequence shown here is derived from an EMBL/GenBank/DDBJ whole genome shotgun (WGS) entry which is preliminary data.</text>
</comment>
<gene>
    <name evidence="1" type="ORF">TSA66_22950</name>
</gene>
<dbReference type="OrthoDB" id="5573482at2"/>
<keyword evidence="2" id="KW-1185">Reference proteome</keyword>
<dbReference type="RefSeq" id="WP_040041676.1">
    <property type="nucleotide sequence ID" value="NZ_JWJG01000028.1"/>
</dbReference>
<evidence type="ECO:0000313" key="2">
    <source>
        <dbReference type="Proteomes" id="UP000031572"/>
    </source>
</evidence>
<proteinExistence type="predicted"/>
<name>A0A0C2BSK6_9BURK</name>
<reference evidence="1 2" key="1">
    <citation type="submission" date="2014-12" db="EMBL/GenBank/DDBJ databases">
        <title>Denitrispirillum autotrophicum gen. nov., sp. nov., Denitrifying, Facultatively Autotrophic Bacteria Isolated from Rice Paddy Soil.</title>
        <authorList>
            <person name="Ishii S."/>
            <person name="Ashida N."/>
            <person name="Ohno H."/>
            <person name="Otsuka S."/>
            <person name="Yokota A."/>
            <person name="Senoo K."/>
        </authorList>
    </citation>
    <scope>NUCLEOTIDE SEQUENCE [LARGE SCALE GENOMIC DNA]</scope>
    <source>
        <strain evidence="1 2">TSA66</strain>
    </source>
</reference>
<dbReference type="Pfam" id="PF24806">
    <property type="entry name" value="DUF7706"/>
    <property type="match status" value="1"/>
</dbReference>
<protein>
    <submittedName>
        <fullName evidence="1">Uncharacterized protein</fullName>
    </submittedName>
</protein>
<dbReference type="AlphaFoldDB" id="A0A0C2BSK6"/>
<evidence type="ECO:0000313" key="1">
    <source>
        <dbReference type="EMBL" id="KIF83044.1"/>
    </source>
</evidence>
<organism evidence="1 2">
    <name type="scientific">Noviherbaspirillum autotrophicum</name>
    <dbReference type="NCBI Taxonomy" id="709839"/>
    <lineage>
        <taxon>Bacteria</taxon>
        <taxon>Pseudomonadati</taxon>
        <taxon>Pseudomonadota</taxon>
        <taxon>Betaproteobacteria</taxon>
        <taxon>Burkholderiales</taxon>
        <taxon>Oxalobacteraceae</taxon>
        <taxon>Noviherbaspirillum</taxon>
    </lineage>
</organism>
<sequence>MNETTRTVRFEVQLTEDEAREYALFLKKATFADYRELATSEQNAYLMIMAGERIREELRKAGYAPR</sequence>
<accession>A0A0C2BSK6</accession>